<accession>A0AAV8VVJ6</accession>
<reference evidence="1 2" key="1">
    <citation type="journal article" date="2023" name="Insect Mol. Biol.">
        <title>Genome sequencing provides insights into the evolution of gene families encoding plant cell wall-degrading enzymes in longhorned beetles.</title>
        <authorList>
            <person name="Shin N.R."/>
            <person name="Okamura Y."/>
            <person name="Kirsch R."/>
            <person name="Pauchet Y."/>
        </authorList>
    </citation>
    <scope>NUCLEOTIDE SEQUENCE [LARGE SCALE GENOMIC DNA]</scope>
    <source>
        <strain evidence="1">EAD_L_NR</strain>
    </source>
</reference>
<name>A0AAV8VVJ6_9CUCU</name>
<evidence type="ECO:0000313" key="2">
    <source>
        <dbReference type="Proteomes" id="UP001159042"/>
    </source>
</evidence>
<dbReference type="EMBL" id="JANEYG010000027">
    <property type="protein sequence ID" value="KAJ8918249.1"/>
    <property type="molecule type" value="Genomic_DNA"/>
</dbReference>
<comment type="caution">
    <text evidence="1">The sequence shown here is derived from an EMBL/GenBank/DDBJ whole genome shotgun (WGS) entry which is preliminary data.</text>
</comment>
<keyword evidence="2" id="KW-1185">Reference proteome</keyword>
<evidence type="ECO:0000313" key="1">
    <source>
        <dbReference type="EMBL" id="KAJ8918249.1"/>
    </source>
</evidence>
<sequence>MLRAILPLSSVTVVGSRLRLWKIILKNHCPAIWQLLKKIQVLPNVGEVVGPSSRLVVCEIMYFEAILTVYKKVKIKDYSTLAAKFQLLLYY</sequence>
<dbReference type="AlphaFoldDB" id="A0AAV8VVJ6"/>
<gene>
    <name evidence="1" type="ORF">NQ315_014119</name>
</gene>
<protein>
    <submittedName>
        <fullName evidence="1">Uncharacterized protein</fullName>
    </submittedName>
</protein>
<dbReference type="Proteomes" id="UP001159042">
    <property type="component" value="Unassembled WGS sequence"/>
</dbReference>
<proteinExistence type="predicted"/>
<organism evidence="1 2">
    <name type="scientific">Exocentrus adspersus</name>
    <dbReference type="NCBI Taxonomy" id="1586481"/>
    <lineage>
        <taxon>Eukaryota</taxon>
        <taxon>Metazoa</taxon>
        <taxon>Ecdysozoa</taxon>
        <taxon>Arthropoda</taxon>
        <taxon>Hexapoda</taxon>
        <taxon>Insecta</taxon>
        <taxon>Pterygota</taxon>
        <taxon>Neoptera</taxon>
        <taxon>Endopterygota</taxon>
        <taxon>Coleoptera</taxon>
        <taxon>Polyphaga</taxon>
        <taxon>Cucujiformia</taxon>
        <taxon>Chrysomeloidea</taxon>
        <taxon>Cerambycidae</taxon>
        <taxon>Lamiinae</taxon>
        <taxon>Acanthocinini</taxon>
        <taxon>Exocentrus</taxon>
    </lineage>
</organism>